<proteinExistence type="predicted"/>
<evidence type="ECO:0000256" key="1">
    <source>
        <dbReference type="SAM" id="MobiDB-lite"/>
    </source>
</evidence>
<keyword evidence="3" id="KW-1185">Reference proteome</keyword>
<evidence type="ECO:0000313" key="2">
    <source>
        <dbReference type="EMBL" id="KAK1130123.1"/>
    </source>
</evidence>
<feature type="region of interest" description="Disordered" evidence="1">
    <location>
        <begin position="1"/>
        <end position="24"/>
    </location>
</feature>
<organism evidence="2 3">
    <name type="scientific">Melipona bicolor</name>
    <dbReference type="NCBI Taxonomy" id="60889"/>
    <lineage>
        <taxon>Eukaryota</taxon>
        <taxon>Metazoa</taxon>
        <taxon>Ecdysozoa</taxon>
        <taxon>Arthropoda</taxon>
        <taxon>Hexapoda</taxon>
        <taxon>Insecta</taxon>
        <taxon>Pterygota</taxon>
        <taxon>Neoptera</taxon>
        <taxon>Endopterygota</taxon>
        <taxon>Hymenoptera</taxon>
        <taxon>Apocrita</taxon>
        <taxon>Aculeata</taxon>
        <taxon>Apoidea</taxon>
        <taxon>Anthophila</taxon>
        <taxon>Apidae</taxon>
        <taxon>Melipona</taxon>
    </lineage>
</organism>
<dbReference type="AlphaFoldDB" id="A0AA40KRJ1"/>
<gene>
    <name evidence="2" type="ORF">K0M31_019807</name>
</gene>
<dbReference type="Proteomes" id="UP001177670">
    <property type="component" value="Unassembled WGS sequence"/>
</dbReference>
<feature type="non-terminal residue" evidence="2">
    <location>
        <position position="1"/>
    </location>
</feature>
<protein>
    <submittedName>
        <fullName evidence="2">Uncharacterized protein</fullName>
    </submittedName>
</protein>
<comment type="caution">
    <text evidence="2">The sequence shown here is derived from an EMBL/GenBank/DDBJ whole genome shotgun (WGS) entry which is preliminary data.</text>
</comment>
<reference evidence="2" key="1">
    <citation type="submission" date="2021-10" db="EMBL/GenBank/DDBJ databases">
        <title>Melipona bicolor Genome sequencing and assembly.</title>
        <authorList>
            <person name="Araujo N.S."/>
            <person name="Arias M.C."/>
        </authorList>
    </citation>
    <scope>NUCLEOTIDE SEQUENCE</scope>
    <source>
        <strain evidence="2">USP_2M_L1-L4_2017</strain>
        <tissue evidence="2">Whole body</tissue>
    </source>
</reference>
<dbReference type="EMBL" id="JAHYIQ010000008">
    <property type="protein sequence ID" value="KAK1130123.1"/>
    <property type="molecule type" value="Genomic_DNA"/>
</dbReference>
<accession>A0AA40KRJ1</accession>
<sequence length="71" mass="8133">KELRRRGIGVSSFSVREQQQQQQQQQRQKIFKPMNFPYPLTLFHRVEIGEATSGVKAAKKSARDTGGTRCI</sequence>
<evidence type="ECO:0000313" key="3">
    <source>
        <dbReference type="Proteomes" id="UP001177670"/>
    </source>
</evidence>
<name>A0AA40KRJ1_9HYME</name>